<organism evidence="2 3">
    <name type="scientific">Clonostachys chloroleuca</name>
    <dbReference type="NCBI Taxonomy" id="1926264"/>
    <lineage>
        <taxon>Eukaryota</taxon>
        <taxon>Fungi</taxon>
        <taxon>Dikarya</taxon>
        <taxon>Ascomycota</taxon>
        <taxon>Pezizomycotina</taxon>
        <taxon>Sordariomycetes</taxon>
        <taxon>Hypocreomycetidae</taxon>
        <taxon>Hypocreales</taxon>
        <taxon>Bionectriaceae</taxon>
        <taxon>Clonostachys</taxon>
    </lineage>
</organism>
<name>A0AA35QF93_9HYPO</name>
<evidence type="ECO:0000256" key="1">
    <source>
        <dbReference type="SAM" id="MobiDB-lite"/>
    </source>
</evidence>
<dbReference type="EMBL" id="CABFNP030001359">
    <property type="protein sequence ID" value="CAI6100996.1"/>
    <property type="molecule type" value="Genomic_DNA"/>
</dbReference>
<reference evidence="2" key="1">
    <citation type="submission" date="2023-01" db="EMBL/GenBank/DDBJ databases">
        <authorList>
            <person name="Piombo E."/>
        </authorList>
    </citation>
    <scope>NUCLEOTIDE SEQUENCE</scope>
</reference>
<evidence type="ECO:0000313" key="2">
    <source>
        <dbReference type="EMBL" id="CAI6100996.1"/>
    </source>
</evidence>
<gene>
    <name evidence="2" type="ORF">CCHLO57077_00016711</name>
</gene>
<protein>
    <recommendedName>
        <fullName evidence="4">J domain-containing protein</fullName>
    </recommendedName>
</protein>
<proteinExistence type="predicted"/>
<sequence>MATATETTTDITSPLTNGQQPSPPAPEGSSTANDQAQPEEDYSRFRFSEEALKETGRILQCDPSDYYSILGVPNGTNENDTTASFKKLGFLIHPFEPEPDDMDTDEVEKAHKAILREHRFKDCNEQQKDDALKAFQKLIKAAGDLKVNEVYIDQVKDWGGEKDDLEDESALPQDSVEKPPPNIISAYANYTHIYKIYADAPEVTAFRNQLDVTNNTLRKLYYGGGTIPVHRGKEVPCSWEIPLSKLEPHLKTIKQLSGDPGAEVKLRNANNLVKMILDKHHLPEEWGNPRDVETEYYHLVALELRQFLERKLQGISSQANSDINQSQKAKEDISLELQSVVQCQDSVRGHLTFQNGNPEPSEITEAKKRAIEELKKGFDAMARAEQVEKDLANIFEELNKRPSYPWAVLPIEDGARIIGYRPVGRGCQVLTERREKSGILIHRLEPAHEVGRESVAKYRNMDGAKKLTRDRKWSSKDKDNFIKIHWSAKSQVKLHNLALGKPRSPDNPNYVEFTHGMHVLWYTEVEAILGMSDAQRDIRKVCERDGIIPPWESKPAGTIYDLSKQVKTVSKRRARREELPGASANHLNQMTQAQTQHMVQSQPSAETQSLTERVTRLEQVFDQHRSDMNVMMEMMQKITDMQNDMRKAMERMNSHIPS</sequence>
<keyword evidence="3" id="KW-1185">Reference proteome</keyword>
<comment type="caution">
    <text evidence="2">The sequence shown here is derived from an EMBL/GenBank/DDBJ whole genome shotgun (WGS) entry which is preliminary data.</text>
</comment>
<evidence type="ECO:0000313" key="3">
    <source>
        <dbReference type="Proteomes" id="UP001160390"/>
    </source>
</evidence>
<evidence type="ECO:0008006" key="4">
    <source>
        <dbReference type="Google" id="ProtNLM"/>
    </source>
</evidence>
<accession>A0AA35QF93</accession>
<feature type="compositionally biased region" description="Low complexity" evidence="1">
    <location>
        <begin position="1"/>
        <end position="12"/>
    </location>
</feature>
<dbReference type="AlphaFoldDB" id="A0AA35QF93"/>
<feature type="region of interest" description="Disordered" evidence="1">
    <location>
        <begin position="1"/>
        <end position="48"/>
    </location>
</feature>
<dbReference type="Proteomes" id="UP001160390">
    <property type="component" value="Unassembled WGS sequence"/>
</dbReference>